<organism evidence="2 3">
    <name type="scientific">Daphnia sinensis</name>
    <dbReference type="NCBI Taxonomy" id="1820382"/>
    <lineage>
        <taxon>Eukaryota</taxon>
        <taxon>Metazoa</taxon>
        <taxon>Ecdysozoa</taxon>
        <taxon>Arthropoda</taxon>
        <taxon>Crustacea</taxon>
        <taxon>Branchiopoda</taxon>
        <taxon>Diplostraca</taxon>
        <taxon>Cladocera</taxon>
        <taxon>Anomopoda</taxon>
        <taxon>Daphniidae</taxon>
        <taxon>Daphnia</taxon>
        <taxon>Daphnia similis group</taxon>
    </lineage>
</organism>
<dbReference type="EMBL" id="WJBH02000268">
    <property type="protein sequence ID" value="KAI9549800.1"/>
    <property type="molecule type" value="Genomic_DNA"/>
</dbReference>
<evidence type="ECO:0000313" key="2">
    <source>
        <dbReference type="EMBL" id="KAI9549800.1"/>
    </source>
</evidence>
<keyword evidence="3" id="KW-1185">Reference proteome</keyword>
<evidence type="ECO:0000256" key="1">
    <source>
        <dbReference type="SAM" id="MobiDB-lite"/>
    </source>
</evidence>
<protein>
    <submittedName>
        <fullName evidence="2">Uncharacterized protein</fullName>
    </submittedName>
</protein>
<accession>A0AAD5KUI9</accession>
<evidence type="ECO:0000313" key="3">
    <source>
        <dbReference type="Proteomes" id="UP000820818"/>
    </source>
</evidence>
<feature type="compositionally biased region" description="Polar residues" evidence="1">
    <location>
        <begin position="451"/>
        <end position="464"/>
    </location>
</feature>
<feature type="region of interest" description="Disordered" evidence="1">
    <location>
        <begin position="1"/>
        <end position="25"/>
    </location>
</feature>
<feature type="region of interest" description="Disordered" evidence="1">
    <location>
        <begin position="451"/>
        <end position="470"/>
    </location>
</feature>
<proteinExistence type="predicted"/>
<comment type="caution">
    <text evidence="2">The sequence shown here is derived from an EMBL/GenBank/DDBJ whole genome shotgun (WGS) entry which is preliminary data.</text>
</comment>
<feature type="compositionally biased region" description="Polar residues" evidence="1">
    <location>
        <begin position="8"/>
        <end position="24"/>
    </location>
</feature>
<dbReference type="AlphaFoldDB" id="A0AAD5KUI9"/>
<sequence>MSDEELTNLYNEQEQSFYEQTTKQAAERDYEGKNIAIENEAQAKRDKINEEYDAKVAELQTQDKRNKIEIYKQRIKDLLKGDYYNIDYLGEDMDELLKSRPSKADIDRYRELKKQGSQTNEMKALQRKLKNWKLLDAAIGEDYTSIADLIDLINQHEEVTTTPENFSGSVTAKAMENGKPATKEDLNALQTFDKDIPVTINGVDFTLKASGKIEMNMSLFSSMQNALNMYMFNPNSTSWTYKSISEFTGEDVRKIKSDFDDSIRNEDIYNLSKDEEVDFILDESDSFNQELLDKFLAGTIDRETLTRQRDNTASEAFAALRLKAAENLINNLGTDLGISTKVTAVYLGTPESQINQNGKITQIPISKEAAKDVVQATGFIQDEKITAMDDFASSNYNKESVADDVTIDIDLDNLDRAISDPKVRVSFEKGDVIFRDDFKEMGVLPGEEQITVNPNDARNGQINSIKGCPK</sequence>
<reference evidence="2" key="1">
    <citation type="submission" date="2022-05" db="EMBL/GenBank/DDBJ databases">
        <title>A multi-omics perspective on studying reproductive biology in Daphnia sinensis.</title>
        <authorList>
            <person name="Jia J."/>
        </authorList>
    </citation>
    <scope>NUCLEOTIDE SEQUENCE</scope>
    <source>
        <strain evidence="2">WSL</strain>
    </source>
</reference>
<name>A0AAD5KUI9_9CRUS</name>
<gene>
    <name evidence="2" type="ORF">GHT06_001786</name>
</gene>
<dbReference type="Proteomes" id="UP000820818">
    <property type="component" value="Unassembled WGS sequence"/>
</dbReference>